<keyword evidence="1" id="KW-1185">Reference proteome</keyword>
<evidence type="ECO:0000313" key="1">
    <source>
        <dbReference type="Proteomes" id="UP000095282"/>
    </source>
</evidence>
<protein>
    <submittedName>
        <fullName evidence="2">Uncharacterized protein</fullName>
    </submittedName>
</protein>
<dbReference type="WBParaSite" id="Csp11.Scaffold629.g8465.t1">
    <property type="protein sequence ID" value="Csp11.Scaffold629.g8465.t1"/>
    <property type="gene ID" value="Csp11.Scaffold629.g8465"/>
</dbReference>
<reference evidence="2" key="1">
    <citation type="submission" date="2016-11" db="UniProtKB">
        <authorList>
            <consortium name="WormBaseParasite"/>
        </authorList>
    </citation>
    <scope>IDENTIFICATION</scope>
</reference>
<organism evidence="1 2">
    <name type="scientific">Caenorhabditis tropicalis</name>
    <dbReference type="NCBI Taxonomy" id="1561998"/>
    <lineage>
        <taxon>Eukaryota</taxon>
        <taxon>Metazoa</taxon>
        <taxon>Ecdysozoa</taxon>
        <taxon>Nematoda</taxon>
        <taxon>Chromadorea</taxon>
        <taxon>Rhabditida</taxon>
        <taxon>Rhabditina</taxon>
        <taxon>Rhabditomorpha</taxon>
        <taxon>Rhabditoidea</taxon>
        <taxon>Rhabditidae</taxon>
        <taxon>Peloderinae</taxon>
        <taxon>Caenorhabditis</taxon>
    </lineage>
</organism>
<dbReference type="Proteomes" id="UP000095282">
    <property type="component" value="Unplaced"/>
</dbReference>
<dbReference type="AlphaFoldDB" id="A0A1I7UEB9"/>
<name>A0A1I7UEB9_9PELO</name>
<sequence length="85" mass="10080">MNDLETDWHVRRQEDGNKFEMNWDKRRGNRCAKKSLLIDGEVPTLSHLPLLPPSLLRLFTCLVRSRFRTRTQRVAATVFPFFYVS</sequence>
<proteinExistence type="predicted"/>
<accession>A0A1I7UEB9</accession>
<evidence type="ECO:0000313" key="2">
    <source>
        <dbReference type="WBParaSite" id="Csp11.Scaffold629.g8465.t1"/>
    </source>
</evidence>